<dbReference type="Pfam" id="PF08284">
    <property type="entry name" value="RVP_2"/>
    <property type="match status" value="1"/>
</dbReference>
<dbReference type="EMBL" id="BKCJ010531778">
    <property type="protein sequence ID" value="GFB00500.1"/>
    <property type="molecule type" value="Genomic_DNA"/>
</dbReference>
<sequence length="175" mass="19857">MKDSANSFTSKTVSRLMEDIANSVTSKIAYSVSFVLSSTETIKNVLLAIFVDLVFFVSIDLMPVELESFDIIIGMDWLSKYRVVIVCDEKLVCIPFGFHVFLAHIKENKSREKSKEMRLEDVPIVQDFMEVFPKDFPGLPPIRQLEFQIDLVPGAALVAQVPYRLTLSEMQELST</sequence>
<dbReference type="InterPro" id="IPR032567">
    <property type="entry name" value="RTL1-rel"/>
</dbReference>
<gene>
    <name evidence="1" type="ORF">Tci_672471</name>
</gene>
<dbReference type="AlphaFoldDB" id="A0A699KPX0"/>
<dbReference type="PANTHER" id="PTHR15503:SF45">
    <property type="entry name" value="RNA-DIRECTED DNA POLYMERASE HOMOLOG"/>
    <property type="match status" value="1"/>
</dbReference>
<dbReference type="InterPro" id="IPR021109">
    <property type="entry name" value="Peptidase_aspartic_dom_sf"/>
</dbReference>
<evidence type="ECO:0000313" key="1">
    <source>
        <dbReference type="EMBL" id="GFB00500.1"/>
    </source>
</evidence>
<proteinExistence type="predicted"/>
<dbReference type="Gene3D" id="2.40.70.10">
    <property type="entry name" value="Acid Proteases"/>
    <property type="match status" value="1"/>
</dbReference>
<comment type="caution">
    <text evidence="1">The sequence shown here is derived from an EMBL/GenBank/DDBJ whole genome shotgun (WGS) entry which is preliminary data.</text>
</comment>
<dbReference type="PANTHER" id="PTHR15503">
    <property type="entry name" value="LDOC1 RELATED"/>
    <property type="match status" value="1"/>
</dbReference>
<evidence type="ECO:0008006" key="2">
    <source>
        <dbReference type="Google" id="ProtNLM"/>
    </source>
</evidence>
<accession>A0A699KPX0</accession>
<reference evidence="1" key="1">
    <citation type="journal article" date="2019" name="Sci. Rep.">
        <title>Draft genome of Tanacetum cinerariifolium, the natural source of mosquito coil.</title>
        <authorList>
            <person name="Yamashiro T."/>
            <person name="Shiraishi A."/>
            <person name="Satake H."/>
            <person name="Nakayama K."/>
        </authorList>
    </citation>
    <scope>NUCLEOTIDE SEQUENCE</scope>
</reference>
<name>A0A699KPX0_TANCI</name>
<organism evidence="1">
    <name type="scientific">Tanacetum cinerariifolium</name>
    <name type="common">Dalmatian daisy</name>
    <name type="synonym">Chrysanthemum cinerariifolium</name>
    <dbReference type="NCBI Taxonomy" id="118510"/>
    <lineage>
        <taxon>Eukaryota</taxon>
        <taxon>Viridiplantae</taxon>
        <taxon>Streptophyta</taxon>
        <taxon>Embryophyta</taxon>
        <taxon>Tracheophyta</taxon>
        <taxon>Spermatophyta</taxon>
        <taxon>Magnoliopsida</taxon>
        <taxon>eudicotyledons</taxon>
        <taxon>Gunneridae</taxon>
        <taxon>Pentapetalae</taxon>
        <taxon>asterids</taxon>
        <taxon>campanulids</taxon>
        <taxon>Asterales</taxon>
        <taxon>Asteraceae</taxon>
        <taxon>Asteroideae</taxon>
        <taxon>Anthemideae</taxon>
        <taxon>Anthemidinae</taxon>
        <taxon>Tanacetum</taxon>
    </lineage>
</organism>
<protein>
    <recommendedName>
        <fullName evidence="2">Reverse transcriptase domain-containing protein</fullName>
    </recommendedName>
</protein>